<organism evidence="1 2">
    <name type="scientific">Carnegiea gigantea</name>
    <dbReference type="NCBI Taxonomy" id="171969"/>
    <lineage>
        <taxon>Eukaryota</taxon>
        <taxon>Viridiplantae</taxon>
        <taxon>Streptophyta</taxon>
        <taxon>Embryophyta</taxon>
        <taxon>Tracheophyta</taxon>
        <taxon>Spermatophyta</taxon>
        <taxon>Magnoliopsida</taxon>
        <taxon>eudicotyledons</taxon>
        <taxon>Gunneridae</taxon>
        <taxon>Pentapetalae</taxon>
        <taxon>Caryophyllales</taxon>
        <taxon>Cactineae</taxon>
        <taxon>Cactaceae</taxon>
        <taxon>Cactoideae</taxon>
        <taxon>Echinocereeae</taxon>
        <taxon>Carnegiea</taxon>
    </lineage>
</organism>
<gene>
    <name evidence="1" type="ORF">Cgig2_020427</name>
</gene>
<reference evidence="1" key="1">
    <citation type="submission" date="2022-04" db="EMBL/GenBank/DDBJ databases">
        <title>Carnegiea gigantea Genome sequencing and assembly v2.</title>
        <authorList>
            <person name="Copetti D."/>
            <person name="Sanderson M.J."/>
            <person name="Burquez A."/>
            <person name="Wojciechowski M.F."/>
        </authorList>
    </citation>
    <scope>NUCLEOTIDE SEQUENCE</scope>
    <source>
        <strain evidence="1">SGP5-SGP5p</strain>
        <tissue evidence="1">Aerial part</tissue>
    </source>
</reference>
<dbReference type="AlphaFoldDB" id="A0A9Q1JST4"/>
<dbReference type="Proteomes" id="UP001153076">
    <property type="component" value="Unassembled WGS sequence"/>
</dbReference>
<keyword evidence="2" id="KW-1185">Reference proteome</keyword>
<evidence type="ECO:0000313" key="2">
    <source>
        <dbReference type="Proteomes" id="UP001153076"/>
    </source>
</evidence>
<proteinExistence type="predicted"/>
<name>A0A9Q1JST4_9CARY</name>
<accession>A0A9Q1JST4</accession>
<comment type="caution">
    <text evidence="1">The sequence shown here is derived from an EMBL/GenBank/DDBJ whole genome shotgun (WGS) entry which is preliminary data.</text>
</comment>
<sequence length="322" mass="36212">MITGKLMVWLVRNFNTSSSSLPLTHDKMRMTEHDVHMTLGLPQGPLEAIKVKNESNVSVEFASVLKHGKSSGLNMIASLNVRRGHLEDSLDKATVTNEEGEVNKEECHDKNIEAKAKVEDQTRVSKVKDSKAADDMIITNRRLLVEVMIELEELLPNARVPLKRVRKTAMEATSDAIIIDTPKKSKMYDLPQFTPPSFNLGVSQEEKQALPKGVVLVDLELDILTTEVQVLNLMERISLRELKEAQIEVVRSIGFASFLKVDLKQIPGMFSKWLVQSFDPYVVCFRLPGGQKFQVTTFDLYLTLDAPIREKPIVEINKSSIA</sequence>
<protein>
    <submittedName>
        <fullName evidence="1">Uncharacterized protein</fullName>
    </submittedName>
</protein>
<dbReference type="EMBL" id="JAKOGI010000804">
    <property type="protein sequence ID" value="KAJ8430357.1"/>
    <property type="molecule type" value="Genomic_DNA"/>
</dbReference>
<evidence type="ECO:0000313" key="1">
    <source>
        <dbReference type="EMBL" id="KAJ8430357.1"/>
    </source>
</evidence>